<reference evidence="7 8" key="1">
    <citation type="submission" date="2019-11" db="EMBL/GenBank/DDBJ databases">
        <authorList>
            <person name="Im W.T."/>
        </authorList>
    </citation>
    <scope>NUCLEOTIDE SEQUENCE [LARGE SCALE GENOMIC DNA]</scope>
    <source>
        <strain evidence="7 8">SB-02</strain>
    </source>
</reference>
<proteinExistence type="inferred from homology"/>
<comment type="similarity">
    <text evidence="2">Belongs to the acetate uptake transporter (AceTr) (TC 2.A.96) family.</text>
</comment>
<evidence type="ECO:0000256" key="2">
    <source>
        <dbReference type="ARBA" id="ARBA00005587"/>
    </source>
</evidence>
<keyword evidence="5 6" id="KW-0472">Membrane</keyword>
<feature type="transmembrane region" description="Helical" evidence="6">
    <location>
        <begin position="41"/>
        <end position="59"/>
    </location>
</feature>
<dbReference type="PANTHER" id="PTHR30178:SF3">
    <property type="entry name" value="SUCCINATE-ACETATE_PROTON SYMPORTER SATP"/>
    <property type="match status" value="1"/>
</dbReference>
<evidence type="ECO:0000256" key="6">
    <source>
        <dbReference type="SAM" id="Phobius"/>
    </source>
</evidence>
<feature type="transmembrane region" description="Helical" evidence="6">
    <location>
        <begin position="12"/>
        <end position="29"/>
    </location>
</feature>
<evidence type="ECO:0000313" key="7">
    <source>
        <dbReference type="EMBL" id="QGW28634.1"/>
    </source>
</evidence>
<feature type="transmembrane region" description="Helical" evidence="6">
    <location>
        <begin position="71"/>
        <end position="94"/>
    </location>
</feature>
<dbReference type="AlphaFoldDB" id="A0A6I6G8M2"/>
<dbReference type="PANTHER" id="PTHR30178">
    <property type="entry name" value="INNER MEMBRANE PROTEIN YAAH"/>
    <property type="match status" value="1"/>
</dbReference>
<evidence type="ECO:0000313" key="8">
    <source>
        <dbReference type="Proteomes" id="UP000426027"/>
    </source>
</evidence>
<feature type="transmembrane region" description="Helical" evidence="6">
    <location>
        <begin position="106"/>
        <end position="124"/>
    </location>
</feature>
<keyword evidence="8" id="KW-1185">Reference proteome</keyword>
<dbReference type="EMBL" id="CP046566">
    <property type="protein sequence ID" value="QGW28634.1"/>
    <property type="molecule type" value="Genomic_DNA"/>
</dbReference>
<comment type="subcellular location">
    <subcellularLocation>
        <location evidence="1">Membrane</location>
        <topology evidence="1">Multi-pass membrane protein</topology>
    </subcellularLocation>
</comment>
<accession>A0A6I6G8M2</accession>
<protein>
    <submittedName>
        <fullName evidence="7">Uncharacterized protein</fullName>
    </submittedName>
</protein>
<dbReference type="InterPro" id="IPR000791">
    <property type="entry name" value="Gpr1/Fun34/SatP-like"/>
</dbReference>
<sequence length="206" mass="21849">MQQQQHTSHPDPTALGLFGLAMVTLVASSQKLGLTQGTSMVLPWAIFLGALAQLVAGVYDFKKGNAFGGTAFIAYGFFWLAVGMSWLIGMGALGDSLKAAADSRQLGVAFIGYLIFTLYMTIGATQTNTVLFAIFALIDLLFIGLSISVLSTNEALKEAAHQLAAYAELLISLASFYLSAAYIFKAQFGKTLLPIGGKLFASKTTL</sequence>
<evidence type="ECO:0000256" key="1">
    <source>
        <dbReference type="ARBA" id="ARBA00004141"/>
    </source>
</evidence>
<evidence type="ECO:0000256" key="5">
    <source>
        <dbReference type="ARBA" id="ARBA00023136"/>
    </source>
</evidence>
<name>A0A6I6G8M2_9BACT</name>
<feature type="transmembrane region" description="Helical" evidence="6">
    <location>
        <begin position="163"/>
        <end position="184"/>
    </location>
</feature>
<dbReference type="Proteomes" id="UP000426027">
    <property type="component" value="Chromosome"/>
</dbReference>
<dbReference type="RefSeq" id="WP_157478987.1">
    <property type="nucleotide sequence ID" value="NZ_CP046566.1"/>
</dbReference>
<organism evidence="7 8">
    <name type="scientific">Phnomibacter ginsenosidimutans</name>
    <dbReference type="NCBI Taxonomy" id="2676868"/>
    <lineage>
        <taxon>Bacteria</taxon>
        <taxon>Pseudomonadati</taxon>
        <taxon>Bacteroidota</taxon>
        <taxon>Chitinophagia</taxon>
        <taxon>Chitinophagales</taxon>
        <taxon>Chitinophagaceae</taxon>
        <taxon>Phnomibacter</taxon>
    </lineage>
</organism>
<dbReference type="NCBIfam" id="NF038013">
    <property type="entry name" value="AceTr_1"/>
    <property type="match status" value="1"/>
</dbReference>
<keyword evidence="4 6" id="KW-1133">Transmembrane helix</keyword>
<dbReference type="KEGG" id="fls:GLV81_11475"/>
<feature type="transmembrane region" description="Helical" evidence="6">
    <location>
        <begin position="130"/>
        <end position="151"/>
    </location>
</feature>
<evidence type="ECO:0000256" key="3">
    <source>
        <dbReference type="ARBA" id="ARBA00022692"/>
    </source>
</evidence>
<dbReference type="GO" id="GO:0016020">
    <property type="term" value="C:membrane"/>
    <property type="evidence" value="ECO:0007669"/>
    <property type="project" value="UniProtKB-SubCell"/>
</dbReference>
<gene>
    <name evidence="7" type="ORF">GLV81_11475</name>
</gene>
<dbReference type="Pfam" id="PF01184">
    <property type="entry name" value="Gpr1_Fun34_YaaH"/>
    <property type="match status" value="1"/>
</dbReference>
<evidence type="ECO:0000256" key="4">
    <source>
        <dbReference type="ARBA" id="ARBA00022989"/>
    </source>
</evidence>
<keyword evidence="3 6" id="KW-0812">Transmembrane</keyword>
<dbReference type="InterPro" id="IPR047623">
    <property type="entry name" value="SatP"/>
</dbReference>